<dbReference type="AlphaFoldDB" id="A0A562I3J9"/>
<sequence>MARPRRQPAAAAAPSGVTRPLDGPARWWIDRDARLHRLEGRLPGGVPVILELQRTNRPTLWPVPALGGRPGLPRALTGPEEDRLARLPARLRADGGAAVTLTAPVAPGATPHGTGWVSWTARAAYLAVGDPAAPDGRTLRRYDPGGLWVTPSPGDPVAGPPPLPPPRAAWQWRPPATDDVDALLAAALRAGEAAASPASASRVRGDRAAGRTVDVVEVNTRQGRVRYWIDRDGVLRRLELRTRLGTYAQLDLDPGRTPALPPVAPPAPPPPTR</sequence>
<evidence type="ECO:0000256" key="1">
    <source>
        <dbReference type="SAM" id="MobiDB-lite"/>
    </source>
</evidence>
<feature type="region of interest" description="Disordered" evidence="1">
    <location>
        <begin position="1"/>
        <end position="23"/>
    </location>
</feature>
<protein>
    <submittedName>
        <fullName evidence="2">Uncharacterized protein</fullName>
    </submittedName>
</protein>
<evidence type="ECO:0000313" key="2">
    <source>
        <dbReference type="EMBL" id="TWH65580.1"/>
    </source>
</evidence>
<evidence type="ECO:0000313" key="3">
    <source>
        <dbReference type="Proteomes" id="UP000319825"/>
    </source>
</evidence>
<feature type="compositionally biased region" description="Pro residues" evidence="1">
    <location>
        <begin position="259"/>
        <end position="273"/>
    </location>
</feature>
<organism evidence="2 3">
    <name type="scientific">Micromonospora olivasterospora</name>
    <dbReference type="NCBI Taxonomy" id="1880"/>
    <lineage>
        <taxon>Bacteria</taxon>
        <taxon>Bacillati</taxon>
        <taxon>Actinomycetota</taxon>
        <taxon>Actinomycetes</taxon>
        <taxon>Micromonosporales</taxon>
        <taxon>Micromonosporaceae</taxon>
        <taxon>Micromonospora</taxon>
    </lineage>
</organism>
<keyword evidence="3" id="KW-1185">Reference proteome</keyword>
<comment type="caution">
    <text evidence="2">The sequence shown here is derived from an EMBL/GenBank/DDBJ whole genome shotgun (WGS) entry which is preliminary data.</text>
</comment>
<reference evidence="2 3" key="1">
    <citation type="submission" date="2019-07" db="EMBL/GenBank/DDBJ databases">
        <title>R&amp;d 2014.</title>
        <authorList>
            <person name="Klenk H.-P."/>
        </authorList>
    </citation>
    <scope>NUCLEOTIDE SEQUENCE [LARGE SCALE GENOMIC DNA]</scope>
    <source>
        <strain evidence="2 3">DSM 43868</strain>
    </source>
</reference>
<dbReference type="Proteomes" id="UP000319825">
    <property type="component" value="Unassembled WGS sequence"/>
</dbReference>
<proteinExistence type="predicted"/>
<feature type="region of interest" description="Disordered" evidence="1">
    <location>
        <begin position="251"/>
        <end position="273"/>
    </location>
</feature>
<dbReference type="EMBL" id="VLKE01000001">
    <property type="protein sequence ID" value="TWH65580.1"/>
    <property type="molecule type" value="Genomic_DNA"/>
</dbReference>
<name>A0A562I3J9_MICOL</name>
<gene>
    <name evidence="2" type="ORF">JD77_00517</name>
</gene>
<accession>A0A562I3J9</accession>